<keyword evidence="3" id="KW-1185">Reference proteome</keyword>
<evidence type="ECO:0000256" key="1">
    <source>
        <dbReference type="SAM" id="MobiDB-lite"/>
    </source>
</evidence>
<feature type="region of interest" description="Disordered" evidence="1">
    <location>
        <begin position="22"/>
        <end position="63"/>
    </location>
</feature>
<protein>
    <submittedName>
        <fullName evidence="2">Uncharacterized protein</fullName>
    </submittedName>
</protein>
<dbReference type="EMBL" id="OZ034816">
    <property type="protein sequence ID" value="CAL1375959.1"/>
    <property type="molecule type" value="Genomic_DNA"/>
</dbReference>
<organism evidence="2 3">
    <name type="scientific">Linum trigynum</name>
    <dbReference type="NCBI Taxonomy" id="586398"/>
    <lineage>
        <taxon>Eukaryota</taxon>
        <taxon>Viridiplantae</taxon>
        <taxon>Streptophyta</taxon>
        <taxon>Embryophyta</taxon>
        <taxon>Tracheophyta</taxon>
        <taxon>Spermatophyta</taxon>
        <taxon>Magnoliopsida</taxon>
        <taxon>eudicotyledons</taxon>
        <taxon>Gunneridae</taxon>
        <taxon>Pentapetalae</taxon>
        <taxon>rosids</taxon>
        <taxon>fabids</taxon>
        <taxon>Malpighiales</taxon>
        <taxon>Linaceae</taxon>
        <taxon>Linum</taxon>
    </lineage>
</organism>
<evidence type="ECO:0000313" key="2">
    <source>
        <dbReference type="EMBL" id="CAL1375959.1"/>
    </source>
</evidence>
<dbReference type="AlphaFoldDB" id="A0AAV2DR43"/>
<evidence type="ECO:0000313" key="3">
    <source>
        <dbReference type="Proteomes" id="UP001497516"/>
    </source>
</evidence>
<feature type="compositionally biased region" description="Polar residues" evidence="1">
    <location>
        <begin position="22"/>
        <end position="45"/>
    </location>
</feature>
<proteinExistence type="predicted"/>
<reference evidence="2 3" key="1">
    <citation type="submission" date="2024-04" db="EMBL/GenBank/DDBJ databases">
        <authorList>
            <person name="Fracassetti M."/>
        </authorList>
    </citation>
    <scope>NUCLEOTIDE SEQUENCE [LARGE SCALE GENOMIC DNA]</scope>
</reference>
<accession>A0AAV2DR43</accession>
<dbReference type="Proteomes" id="UP001497516">
    <property type="component" value="Chromosome 3"/>
</dbReference>
<sequence length="160" mass="17803">MGRIRVAMTKITLTFKLCFGKTSSDSNESQQLDAPVSPDNNTSQRVDAPISFGRRSSDHNASQLQDVLDGFGRRSYDNNTYDQQLDAPISSASTSHTDESLHLYIPTLPLPNGEYEVFLNFRGPDRGGPTGVWRCPWTPLNFGKTIIQPPVVIYVLTKKL</sequence>
<gene>
    <name evidence="2" type="ORF">LTRI10_LOCUS17724</name>
</gene>
<name>A0AAV2DR43_9ROSI</name>